<proteinExistence type="predicted"/>
<dbReference type="RefSeq" id="WP_013125124.1">
    <property type="nucleotide sequence ID" value="NC_014158.1"/>
</dbReference>
<dbReference type="KEGG" id="tpr:Tpau_0441"/>
<reference evidence="2 3" key="2">
    <citation type="journal article" date="2011" name="Stand. Genomic Sci.">
        <title>Complete genome sequence of Tsukamurella paurometabola type strain (no. 33).</title>
        <authorList>
            <person name="Munk A.C."/>
            <person name="Lapidus A."/>
            <person name="Lucas S."/>
            <person name="Nolan M."/>
            <person name="Tice H."/>
            <person name="Cheng J.F."/>
            <person name="Del Rio T.G."/>
            <person name="Goodwin L."/>
            <person name="Pitluck S."/>
            <person name="Liolios K."/>
            <person name="Huntemann M."/>
            <person name="Ivanova N."/>
            <person name="Mavromatis K."/>
            <person name="Mikhailova N."/>
            <person name="Pati A."/>
            <person name="Chen A."/>
            <person name="Palaniappan K."/>
            <person name="Tapia R."/>
            <person name="Han C."/>
            <person name="Land M."/>
            <person name="Hauser L."/>
            <person name="Chang Y.J."/>
            <person name="Jeffries C.D."/>
            <person name="Brettin T."/>
            <person name="Yasawong M."/>
            <person name="Brambilla E.M."/>
            <person name="Rohde M."/>
            <person name="Sikorski J."/>
            <person name="Goker M."/>
            <person name="Detter J.C."/>
            <person name="Woyke T."/>
            <person name="Bristow J."/>
            <person name="Eisen J.A."/>
            <person name="Markowitz V."/>
            <person name="Hugenholtz P."/>
            <person name="Kyrpides N.C."/>
            <person name="Klenk H.P."/>
        </authorList>
    </citation>
    <scope>NUCLEOTIDE SEQUENCE [LARGE SCALE GENOMIC DNA]</scope>
    <source>
        <strain evidence="3">ATCC 8368 / DSM 20162 / CCUG 35730 / CIP 100753 / JCM 10117 / KCTC 9821 / NBRC 16120 / NCIMB 702349 / NCTC 13040</strain>
    </source>
</reference>
<name>D5URM9_TSUPD</name>
<evidence type="ECO:0000313" key="2">
    <source>
        <dbReference type="EMBL" id="ADG77082.1"/>
    </source>
</evidence>
<organism evidence="2 3">
    <name type="scientific">Tsukamurella paurometabola (strain ATCC 8368 / DSM 20162 / CCUG 35730 / CIP 100753 / JCM 10117 / KCTC 9821 / NBRC 16120 / NCIMB 702349 / NCTC 13040)</name>
    <name type="common">Corynebacterium paurometabolum</name>
    <dbReference type="NCBI Taxonomy" id="521096"/>
    <lineage>
        <taxon>Bacteria</taxon>
        <taxon>Bacillati</taxon>
        <taxon>Actinomycetota</taxon>
        <taxon>Actinomycetes</taxon>
        <taxon>Mycobacteriales</taxon>
        <taxon>Tsukamurellaceae</taxon>
        <taxon>Tsukamurella</taxon>
    </lineage>
</organism>
<dbReference type="Proteomes" id="UP000001213">
    <property type="component" value="Chromosome"/>
</dbReference>
<sequence length="161" mass="18344">MTQWQPIQRSEQERVTPEQGGPAITSSNVKVLVMLKPLPDGGWSSIFYEESKRHQLAIRRFAEWEDKVGYHLDTDREHMSPDIARFDRVVEATNERYQAEVLPGVRREAAAEQRAQDRVAAIEAELASIPIPGAKQLRATRPEASGAKQAPPRRRRRFGIF</sequence>
<dbReference type="AlphaFoldDB" id="D5URM9"/>
<feature type="region of interest" description="Disordered" evidence="1">
    <location>
        <begin position="133"/>
        <end position="161"/>
    </location>
</feature>
<dbReference type="EMBL" id="CP001966">
    <property type="protein sequence ID" value="ADG77082.1"/>
    <property type="molecule type" value="Genomic_DNA"/>
</dbReference>
<evidence type="ECO:0000313" key="3">
    <source>
        <dbReference type="Proteomes" id="UP000001213"/>
    </source>
</evidence>
<protein>
    <submittedName>
        <fullName evidence="2">Uncharacterized protein</fullName>
    </submittedName>
</protein>
<keyword evidence="3" id="KW-1185">Reference proteome</keyword>
<gene>
    <name evidence="2" type="ordered locus">Tpau_0441</name>
</gene>
<feature type="region of interest" description="Disordered" evidence="1">
    <location>
        <begin position="1"/>
        <end position="24"/>
    </location>
</feature>
<reference evidence="3" key="1">
    <citation type="submission" date="2010-03" db="EMBL/GenBank/DDBJ databases">
        <title>The complete chromosome of Tsukamurella paurometabola DSM 20162.</title>
        <authorList>
            <consortium name="US DOE Joint Genome Institute (JGI-PGF)"/>
            <person name="Lucas S."/>
            <person name="Copeland A."/>
            <person name="Lapidus A."/>
            <person name="Glavina del Rio T."/>
            <person name="Dalin E."/>
            <person name="Tice H."/>
            <person name="Bruce D."/>
            <person name="Goodwin L."/>
            <person name="Pitluck S."/>
            <person name="Kyrpides N."/>
            <person name="Mavromatis K."/>
            <person name="Ivanova N."/>
            <person name="Mikhailova N."/>
            <person name="Munk A.C."/>
            <person name="Brettin T."/>
            <person name="Detter J.C."/>
            <person name="Tapia R."/>
            <person name="Han C."/>
            <person name="Larimer F."/>
            <person name="Land M."/>
            <person name="Hauser L."/>
            <person name="Markowitz V."/>
            <person name="Cheng J.-F."/>
            <person name="Hugenholtz P."/>
            <person name="Woyke T."/>
            <person name="Wu D."/>
            <person name="Jando M."/>
            <person name="Brambilla E."/>
            <person name="Klenk H.-P."/>
            <person name="Eisen J.A."/>
        </authorList>
    </citation>
    <scope>NUCLEOTIDE SEQUENCE [LARGE SCALE GENOMIC DNA]</scope>
    <source>
        <strain evidence="3">ATCC 8368 / DSM 20162 / CCUG 35730 / CIP 100753 / JCM 10117 / KCTC 9821 / NBRC 16120 / NCIMB 702349 / NCTC 13040</strain>
    </source>
</reference>
<dbReference type="HOGENOM" id="CLU_1642980_0_0_11"/>
<evidence type="ECO:0000256" key="1">
    <source>
        <dbReference type="SAM" id="MobiDB-lite"/>
    </source>
</evidence>
<accession>D5URM9</accession>
<feature type="compositionally biased region" description="Basic residues" evidence="1">
    <location>
        <begin position="151"/>
        <end position="161"/>
    </location>
</feature>